<evidence type="ECO:0000313" key="2">
    <source>
        <dbReference type="Proteomes" id="UP000070260"/>
    </source>
</evidence>
<geneLocation type="plasmid" evidence="1 2">
    <name>pJFP838A</name>
</geneLocation>
<dbReference type="Proteomes" id="UP000070260">
    <property type="component" value="Plasmid pJFP838A"/>
</dbReference>
<gene>
    <name evidence="1" type="ORF">JFP838_pA0013</name>
</gene>
<reference evidence="1 2" key="1">
    <citation type="journal article" date="2016" name="PLoS ONE">
        <title>Plasmid Characterization and Chromosome Analysis of Two netF+ Clostridium perfringens Isolates Associated with Foal and Canine Necrotizing Enteritis.</title>
        <authorList>
            <person name="Mehdizadeh Gohari I."/>
            <person name="Kropinski A.M."/>
            <person name="Weese S.J."/>
            <person name="Parreira V.R."/>
            <person name="Whitehead A.E."/>
            <person name="Boerlin P."/>
            <person name="Prescott J.F."/>
        </authorList>
    </citation>
    <scope>NUCLEOTIDE SEQUENCE [LARGE SCALE GENOMIC DNA]</scope>
    <source>
        <strain evidence="1 2">JP838</strain>
        <plasmid evidence="2">Plasmid pJFP838A</plasmid>
    </source>
</reference>
<protein>
    <submittedName>
        <fullName evidence="1">Uncharacterized protein</fullName>
    </submittedName>
</protein>
<dbReference type="PATRIC" id="fig|1502.177.peg.3219"/>
<keyword evidence="1" id="KW-0614">Plasmid</keyword>
<sequence length="148" mass="17978">MSSHVVNKKKIKKSLFNFKNMAMKINDYLKDDEITFSFEGYNALLLHYFKFIENYIDDISDLLTELNLWFNTLSEFEGFIELKYLECELEFDIIIAKNYNSGSEFYENMRKKKFHFKEFLRQIQSQKKMILNANWHCSKELRTSIKKY</sequence>
<accession>A0A140GQX0</accession>
<evidence type="ECO:0000313" key="1">
    <source>
        <dbReference type="EMBL" id="AMN30929.1"/>
    </source>
</evidence>
<dbReference type="RefSeq" id="WP_061429540.1">
    <property type="nucleotide sequence ID" value="NZ_CATNZX010000001.1"/>
</dbReference>
<dbReference type="EMBL" id="CP013615">
    <property type="protein sequence ID" value="AMN30929.1"/>
    <property type="molecule type" value="Genomic_DNA"/>
</dbReference>
<name>A0A140GQX0_CLOPF</name>
<proteinExistence type="predicted"/>
<dbReference type="AlphaFoldDB" id="A0A140GQX0"/>
<organism evidence="1 2">
    <name type="scientific">Clostridium perfringens</name>
    <dbReference type="NCBI Taxonomy" id="1502"/>
    <lineage>
        <taxon>Bacteria</taxon>
        <taxon>Bacillati</taxon>
        <taxon>Bacillota</taxon>
        <taxon>Clostridia</taxon>
        <taxon>Eubacteriales</taxon>
        <taxon>Clostridiaceae</taxon>
        <taxon>Clostridium</taxon>
    </lineage>
</organism>